<dbReference type="SUPFAM" id="SSF51984">
    <property type="entry name" value="MurCD N-terminal domain"/>
    <property type="match status" value="1"/>
</dbReference>
<dbReference type="SUPFAM" id="SSF53244">
    <property type="entry name" value="MurD-like peptide ligases, peptide-binding domain"/>
    <property type="match status" value="1"/>
</dbReference>
<evidence type="ECO:0000313" key="18">
    <source>
        <dbReference type="EMBL" id="PMR79502.1"/>
    </source>
</evidence>
<evidence type="ECO:0000256" key="11">
    <source>
        <dbReference type="ARBA" id="ARBA00023306"/>
    </source>
</evidence>
<comment type="catalytic activity">
    <reaction evidence="13 14">
        <text>UDP-N-acetyl-alpha-D-muramate + L-alanine + ATP = UDP-N-acetyl-alpha-D-muramoyl-L-alanine + ADP + phosphate + H(+)</text>
        <dbReference type="Rhea" id="RHEA:23372"/>
        <dbReference type="ChEBI" id="CHEBI:15378"/>
        <dbReference type="ChEBI" id="CHEBI:30616"/>
        <dbReference type="ChEBI" id="CHEBI:43474"/>
        <dbReference type="ChEBI" id="CHEBI:57972"/>
        <dbReference type="ChEBI" id="CHEBI:70757"/>
        <dbReference type="ChEBI" id="CHEBI:83898"/>
        <dbReference type="ChEBI" id="CHEBI:456216"/>
        <dbReference type="EC" id="6.3.2.8"/>
    </reaction>
</comment>
<dbReference type="InterPro" id="IPR000713">
    <property type="entry name" value="Mur_ligase_N"/>
</dbReference>
<evidence type="ECO:0000256" key="10">
    <source>
        <dbReference type="ARBA" id="ARBA00022984"/>
    </source>
</evidence>
<keyword evidence="7 14" id="KW-0547">Nucleotide-binding</keyword>
<evidence type="ECO:0000256" key="3">
    <source>
        <dbReference type="ARBA" id="ARBA00012211"/>
    </source>
</evidence>
<dbReference type="GO" id="GO:0071555">
    <property type="term" value="P:cell wall organization"/>
    <property type="evidence" value="ECO:0007669"/>
    <property type="project" value="UniProtKB-KW"/>
</dbReference>
<comment type="caution">
    <text evidence="18">The sequence shown here is derived from an EMBL/GenBank/DDBJ whole genome shotgun (WGS) entry which is preliminary data.</text>
</comment>
<evidence type="ECO:0000256" key="13">
    <source>
        <dbReference type="ARBA" id="ARBA00047833"/>
    </source>
</evidence>
<dbReference type="GO" id="GO:0051301">
    <property type="term" value="P:cell division"/>
    <property type="evidence" value="ECO:0007669"/>
    <property type="project" value="UniProtKB-KW"/>
</dbReference>
<dbReference type="Pfam" id="PF01225">
    <property type="entry name" value="Mur_ligase"/>
    <property type="match status" value="1"/>
</dbReference>
<dbReference type="Gene3D" id="3.40.50.720">
    <property type="entry name" value="NAD(P)-binding Rossmann-like Domain"/>
    <property type="match status" value="1"/>
</dbReference>
<comment type="similarity">
    <text evidence="14">Belongs to the MurCDEF family.</text>
</comment>
<evidence type="ECO:0000256" key="2">
    <source>
        <dbReference type="ARBA" id="ARBA00004752"/>
    </source>
</evidence>
<dbReference type="EC" id="6.3.2.8" evidence="3 14"/>
<dbReference type="GO" id="GO:0009252">
    <property type="term" value="P:peptidoglycan biosynthetic process"/>
    <property type="evidence" value="ECO:0007669"/>
    <property type="project" value="UniProtKB-UniRule"/>
</dbReference>
<evidence type="ECO:0000259" key="16">
    <source>
        <dbReference type="Pfam" id="PF02875"/>
    </source>
</evidence>
<dbReference type="NCBIfam" id="TIGR01082">
    <property type="entry name" value="murC"/>
    <property type="match status" value="1"/>
</dbReference>
<dbReference type="Pfam" id="PF08245">
    <property type="entry name" value="Mur_ligase_M"/>
    <property type="match status" value="1"/>
</dbReference>
<evidence type="ECO:0000313" key="19">
    <source>
        <dbReference type="Proteomes" id="UP000235547"/>
    </source>
</evidence>
<dbReference type="GO" id="GO:0008763">
    <property type="term" value="F:UDP-N-acetylmuramate-L-alanine ligase activity"/>
    <property type="evidence" value="ECO:0007669"/>
    <property type="project" value="UniProtKB-UniRule"/>
</dbReference>
<evidence type="ECO:0000256" key="14">
    <source>
        <dbReference type="HAMAP-Rule" id="MF_00046"/>
    </source>
</evidence>
<comment type="function">
    <text evidence="14">Cell wall formation.</text>
</comment>
<dbReference type="InterPro" id="IPR013221">
    <property type="entry name" value="Mur_ligase_cen"/>
</dbReference>
<dbReference type="Proteomes" id="UP000235547">
    <property type="component" value="Unassembled WGS sequence"/>
</dbReference>
<evidence type="ECO:0000256" key="12">
    <source>
        <dbReference type="ARBA" id="ARBA00023316"/>
    </source>
</evidence>
<evidence type="ECO:0000256" key="5">
    <source>
        <dbReference type="ARBA" id="ARBA00022598"/>
    </source>
</evidence>
<dbReference type="InterPro" id="IPR004101">
    <property type="entry name" value="Mur_ligase_C"/>
</dbReference>
<dbReference type="InterPro" id="IPR036615">
    <property type="entry name" value="Mur_ligase_C_dom_sf"/>
</dbReference>
<dbReference type="InterPro" id="IPR050061">
    <property type="entry name" value="MurCDEF_pg_biosynth"/>
</dbReference>
<dbReference type="OrthoDB" id="9804126at2"/>
<name>A0A2N7UGF6_9GAMM</name>
<dbReference type="Gene3D" id="3.40.1190.10">
    <property type="entry name" value="Mur-like, catalytic domain"/>
    <property type="match status" value="1"/>
</dbReference>
<evidence type="ECO:0000256" key="8">
    <source>
        <dbReference type="ARBA" id="ARBA00022840"/>
    </source>
</evidence>
<keyword evidence="10 14" id="KW-0573">Peptidoglycan synthesis</keyword>
<evidence type="ECO:0000256" key="9">
    <source>
        <dbReference type="ARBA" id="ARBA00022960"/>
    </source>
</evidence>
<dbReference type="SUPFAM" id="SSF53623">
    <property type="entry name" value="MurD-like peptide ligases, catalytic domain"/>
    <property type="match status" value="1"/>
</dbReference>
<reference evidence="18 19" key="1">
    <citation type="submission" date="2018-01" db="EMBL/GenBank/DDBJ databases">
        <title>Halomonas endophytica sp. nov., isolated from storage liquid in the stems of Populus euphratica.</title>
        <authorList>
            <person name="Chen C."/>
        </authorList>
    </citation>
    <scope>NUCLEOTIDE SEQUENCE [LARGE SCALE GENOMIC DNA]</scope>
    <source>
        <strain evidence="18 19">BZ-SZ-XJ27</strain>
    </source>
</reference>
<keyword evidence="5 14" id="KW-0436">Ligase</keyword>
<proteinExistence type="inferred from homology"/>
<dbReference type="HAMAP" id="MF_00046">
    <property type="entry name" value="MurC"/>
    <property type="match status" value="1"/>
</dbReference>
<dbReference type="InterPro" id="IPR036565">
    <property type="entry name" value="Mur-like_cat_sf"/>
</dbReference>
<keyword evidence="6 14" id="KW-0132">Cell division</keyword>
<dbReference type="GO" id="GO:0005737">
    <property type="term" value="C:cytoplasm"/>
    <property type="evidence" value="ECO:0007669"/>
    <property type="project" value="UniProtKB-SubCell"/>
</dbReference>
<evidence type="ECO:0000259" key="17">
    <source>
        <dbReference type="Pfam" id="PF08245"/>
    </source>
</evidence>
<dbReference type="AlphaFoldDB" id="A0A2N7UGF6"/>
<sequence length="507" mass="54756">MPSSAWWPVAWRQVLSDSTQRPVPGQSTPTAHGRGLGMRRIRHIHFVGIGGSGMCGIAEVLANQGYRVSGSDLKASPVINRLEQCGIHVDIGHGADNVAGADVLVVSTAVDDTNPEIQWAREHRVPVVRRAEMLAELMRFRHGIAVAGTHGKTTTTSLTATLLGEAGFDPTFVIGGRLTSAGTNARLGEGDYLVAEADESDASFLHLQPMVSIVTNIDADHMATYGGDFEKLKSTFLEFLHNLPFYGLAVLCIDDANVRGMLDQVHRQFITYGFSEDADYRIADFIQSAGEVRFTAHRPGDLAPLQVRLAMPGRHNALNAMAAIVVASDAGVPDAAILNGLAGFQGVGRRFQVHGHYPAPGGAGEVMLVDDYGHHPREVEMVINAVRAGWPERRLVMIYQPHRYSRTRDLYEDFVRVLAGVDTLLLLDVYSAGETPIPGAEGRTLAGSIRQRGEVDPIFVQDKSELPALLSRVLRADDILITQGAGDVGGISLRLSESALKLDEVAL</sequence>
<keyword evidence="11 14" id="KW-0131">Cell cycle</keyword>
<evidence type="ECO:0000256" key="1">
    <source>
        <dbReference type="ARBA" id="ARBA00004496"/>
    </source>
</evidence>
<dbReference type="PANTHER" id="PTHR43445">
    <property type="entry name" value="UDP-N-ACETYLMURAMATE--L-ALANINE LIGASE-RELATED"/>
    <property type="match status" value="1"/>
</dbReference>
<dbReference type="EMBL" id="PNRG01000027">
    <property type="protein sequence ID" value="PMR79502.1"/>
    <property type="molecule type" value="Genomic_DNA"/>
</dbReference>
<keyword evidence="9 14" id="KW-0133">Cell shape</keyword>
<feature type="domain" description="Mur ligase C-terminal" evidence="16">
    <location>
        <begin position="349"/>
        <end position="486"/>
    </location>
</feature>
<feature type="domain" description="Mur ligase central" evidence="17">
    <location>
        <begin position="146"/>
        <end position="327"/>
    </location>
</feature>
<feature type="domain" description="Mur ligase N-terminal catalytic" evidence="15">
    <location>
        <begin position="43"/>
        <end position="141"/>
    </location>
</feature>
<evidence type="ECO:0000256" key="7">
    <source>
        <dbReference type="ARBA" id="ARBA00022741"/>
    </source>
</evidence>
<dbReference type="FunFam" id="3.40.1190.10:FF:000001">
    <property type="entry name" value="UDP-N-acetylmuramate--L-alanine ligase"/>
    <property type="match status" value="1"/>
</dbReference>
<comment type="subcellular location">
    <subcellularLocation>
        <location evidence="1 14">Cytoplasm</location>
    </subcellularLocation>
</comment>
<protein>
    <recommendedName>
        <fullName evidence="3 14">UDP-N-acetylmuramate--L-alanine ligase</fullName>
        <ecNumber evidence="3 14">6.3.2.8</ecNumber>
    </recommendedName>
    <alternativeName>
        <fullName evidence="14">UDP-N-acetylmuramoyl-L-alanine synthetase</fullName>
    </alternativeName>
</protein>
<dbReference type="Pfam" id="PF02875">
    <property type="entry name" value="Mur_ligase_C"/>
    <property type="match status" value="1"/>
</dbReference>
<evidence type="ECO:0000259" key="15">
    <source>
        <dbReference type="Pfam" id="PF01225"/>
    </source>
</evidence>
<keyword evidence="19" id="KW-1185">Reference proteome</keyword>
<accession>A0A2N7UGF6</accession>
<dbReference type="Gene3D" id="3.90.190.20">
    <property type="entry name" value="Mur ligase, C-terminal domain"/>
    <property type="match status" value="1"/>
</dbReference>
<organism evidence="18 19">
    <name type="scientific">Halomonas urumqiensis</name>
    <dbReference type="NCBI Taxonomy" id="1684789"/>
    <lineage>
        <taxon>Bacteria</taxon>
        <taxon>Pseudomonadati</taxon>
        <taxon>Pseudomonadota</taxon>
        <taxon>Gammaproteobacteria</taxon>
        <taxon>Oceanospirillales</taxon>
        <taxon>Halomonadaceae</taxon>
        <taxon>Halomonas</taxon>
    </lineage>
</organism>
<dbReference type="PANTHER" id="PTHR43445:SF3">
    <property type="entry name" value="UDP-N-ACETYLMURAMATE--L-ALANINE LIGASE"/>
    <property type="match status" value="1"/>
</dbReference>
<dbReference type="UniPathway" id="UPA00219"/>
<dbReference type="GO" id="GO:0008360">
    <property type="term" value="P:regulation of cell shape"/>
    <property type="evidence" value="ECO:0007669"/>
    <property type="project" value="UniProtKB-KW"/>
</dbReference>
<keyword evidence="8 14" id="KW-0067">ATP-binding</keyword>
<keyword evidence="4 14" id="KW-0963">Cytoplasm</keyword>
<keyword evidence="12 14" id="KW-0961">Cell wall biogenesis/degradation</keyword>
<dbReference type="InterPro" id="IPR005758">
    <property type="entry name" value="UDP-N-AcMur_Ala_ligase_MurC"/>
</dbReference>
<evidence type="ECO:0000256" key="4">
    <source>
        <dbReference type="ARBA" id="ARBA00022490"/>
    </source>
</evidence>
<feature type="binding site" evidence="14">
    <location>
        <begin position="148"/>
        <end position="154"/>
    </location>
    <ligand>
        <name>ATP</name>
        <dbReference type="ChEBI" id="CHEBI:30616"/>
    </ligand>
</feature>
<evidence type="ECO:0000256" key="6">
    <source>
        <dbReference type="ARBA" id="ARBA00022618"/>
    </source>
</evidence>
<comment type="pathway">
    <text evidence="2 14">Cell wall biogenesis; peptidoglycan biosynthesis.</text>
</comment>
<dbReference type="GO" id="GO:0005524">
    <property type="term" value="F:ATP binding"/>
    <property type="evidence" value="ECO:0007669"/>
    <property type="project" value="UniProtKB-UniRule"/>
</dbReference>
<gene>
    <name evidence="14" type="primary">murC</name>
    <name evidence="18" type="ORF">C1H70_12085</name>
</gene>